<feature type="transmembrane region" description="Helical" evidence="1">
    <location>
        <begin position="514"/>
        <end position="538"/>
    </location>
</feature>
<dbReference type="PANTHER" id="PTHR37813">
    <property type="entry name" value="FELS-2 PROPHAGE PROTEIN"/>
    <property type="match status" value="1"/>
</dbReference>
<evidence type="ECO:0000313" key="3">
    <source>
        <dbReference type="Proteomes" id="UP000195221"/>
    </source>
</evidence>
<evidence type="ECO:0000256" key="1">
    <source>
        <dbReference type="SAM" id="Phobius"/>
    </source>
</evidence>
<accession>A0A242MDY4</accession>
<dbReference type="PANTHER" id="PTHR37813:SF1">
    <property type="entry name" value="FELS-2 PROPHAGE PROTEIN"/>
    <property type="match status" value="1"/>
</dbReference>
<comment type="caution">
    <text evidence="2">The sequence shown here is derived from an EMBL/GenBank/DDBJ whole genome shotgun (WGS) entry which is preliminary data.</text>
</comment>
<keyword evidence="1" id="KW-0472">Membrane</keyword>
<name>A0A242MDY4_CABSO</name>
<dbReference type="AlphaFoldDB" id="A0A242MDY4"/>
<feature type="transmembrane region" description="Helical" evidence="1">
    <location>
        <begin position="559"/>
        <end position="588"/>
    </location>
</feature>
<feature type="transmembrane region" description="Helical" evidence="1">
    <location>
        <begin position="620"/>
        <end position="643"/>
    </location>
</feature>
<proteinExistence type="predicted"/>
<feature type="transmembrane region" description="Helical" evidence="1">
    <location>
        <begin position="485"/>
        <end position="508"/>
    </location>
</feature>
<evidence type="ECO:0000313" key="2">
    <source>
        <dbReference type="EMBL" id="OTP69495.1"/>
    </source>
</evidence>
<keyword evidence="1" id="KW-0812">Transmembrane</keyword>
<gene>
    <name evidence="2" type="ORF">PAMC26577_31120</name>
</gene>
<protein>
    <submittedName>
        <fullName evidence="2">Phage tail length tape-measure protein</fullName>
    </submittedName>
</protein>
<dbReference type="RefSeq" id="WP_075359875.1">
    <property type="nucleotide sequence ID" value="NZ_NBTZ01000115.1"/>
</dbReference>
<feature type="transmembrane region" description="Helical" evidence="1">
    <location>
        <begin position="594"/>
        <end position="613"/>
    </location>
</feature>
<sequence length="782" mass="82069">MQNKRLNATIAIGGSISSSLKSAFGSATDGLKKIGAEIRATEKRQAMLGKTIQAFGKVTGSTRLQVDGLRSSYAESIRTIDRLRTAQNRLSTAQSRYNALTKASHKIGGAAVAVGIGSAVLAAPSIMAVKEAKSYQSESARLTALGLGDKVNRQAFEFATTLKTFGTSQLENLTLTRDALSIFTDMHHTEFAVPTLAKMKFGNAAFYGSEHGADNESKFMDMLKVIELRGGANSREDFDKQANMVQRVVSATGGRVGADEWRNVISTGGTAAKLMRDDAFYYQLEPLVQMMGGDKVGTGISAAYTSLYQGRTTKRAAGNLEKYGLIGDKTKVKDDKVGQISQLNPGALLGSKLFRESQFEWVKQVLLPTLAKKGITDQKEIVDVIGSFVSNKKGADLLAAMVMQQKLIDKDEHKNRGAYDIDQTFAAGKETAGGKELDAKAKVENLKLRMGLDILPLYTRGLELATGALERLNGFMERNPRLTKAIAIGAAGLAVGLGTLGTALFALAPAVSSFALTALVFSKFTAAAGEGASSVGLLGRAFSSIRGAGTAAMGAIEGIGAVLGTISLPVAAVIGAVVAGGILIYKYWEPLKAFFGGLWDGFAAGVAPIRAAISDAFEPVASVIAPVVMPILSGIGGWVKSAIGWFGELLKPIDKASETTKAFGQAGVAVGGVIASAFEMMLKPIEMVGRVIKTTFGMIGSAWDYGMAHLTAPDVGQKGSPVPPPLPEYVPSVGGGAKNDNRQFHIQLTQQPGQSPTSTAAAVATRLGASATQASPLFDMGM</sequence>
<reference evidence="2 3" key="1">
    <citation type="submission" date="2017-03" db="EMBL/GenBank/DDBJ databases">
        <title>Genome analysis of strain PAMC 26577.</title>
        <authorList>
            <person name="Oh H.-M."/>
            <person name="Yang J.-A."/>
        </authorList>
    </citation>
    <scope>NUCLEOTIDE SEQUENCE [LARGE SCALE GENOMIC DNA]</scope>
    <source>
        <strain evidence="2 3">PAMC 26577</strain>
    </source>
</reference>
<dbReference type="EMBL" id="NBTZ01000115">
    <property type="protein sequence ID" value="OTP69495.1"/>
    <property type="molecule type" value="Genomic_DNA"/>
</dbReference>
<keyword evidence="1" id="KW-1133">Transmembrane helix</keyword>
<dbReference type="Proteomes" id="UP000195221">
    <property type="component" value="Unassembled WGS sequence"/>
</dbReference>
<organism evidence="2 3">
    <name type="scientific">Caballeronia sordidicola</name>
    <name type="common">Burkholderia sordidicola</name>
    <dbReference type="NCBI Taxonomy" id="196367"/>
    <lineage>
        <taxon>Bacteria</taxon>
        <taxon>Pseudomonadati</taxon>
        <taxon>Pseudomonadota</taxon>
        <taxon>Betaproteobacteria</taxon>
        <taxon>Burkholderiales</taxon>
        <taxon>Burkholderiaceae</taxon>
        <taxon>Caballeronia</taxon>
    </lineage>
</organism>